<keyword evidence="2" id="KW-1185">Reference proteome</keyword>
<accession>A0ABV8H9S5</accession>
<protein>
    <submittedName>
        <fullName evidence="1">Uncharacterized protein</fullName>
    </submittedName>
</protein>
<dbReference type="Proteomes" id="UP001595793">
    <property type="component" value="Unassembled WGS sequence"/>
</dbReference>
<name>A0ABV8H9S5_9FLAO</name>
<dbReference type="RefSeq" id="WP_290235315.1">
    <property type="nucleotide sequence ID" value="NZ_JAUFPZ010000002.1"/>
</dbReference>
<organism evidence="1 2">
    <name type="scientific">Zunongwangia endophytica</name>
    <dbReference type="NCBI Taxonomy" id="1808945"/>
    <lineage>
        <taxon>Bacteria</taxon>
        <taxon>Pseudomonadati</taxon>
        <taxon>Bacteroidota</taxon>
        <taxon>Flavobacteriia</taxon>
        <taxon>Flavobacteriales</taxon>
        <taxon>Flavobacteriaceae</taxon>
        <taxon>Zunongwangia</taxon>
    </lineage>
</organism>
<evidence type="ECO:0000313" key="1">
    <source>
        <dbReference type="EMBL" id="MFC4026956.1"/>
    </source>
</evidence>
<proteinExistence type="predicted"/>
<reference evidence="2" key="1">
    <citation type="journal article" date="2019" name="Int. J. Syst. Evol. Microbiol.">
        <title>The Global Catalogue of Microorganisms (GCM) 10K type strain sequencing project: providing services to taxonomists for standard genome sequencing and annotation.</title>
        <authorList>
            <consortium name="The Broad Institute Genomics Platform"/>
            <consortium name="The Broad Institute Genome Sequencing Center for Infectious Disease"/>
            <person name="Wu L."/>
            <person name="Ma J."/>
        </authorList>
    </citation>
    <scope>NUCLEOTIDE SEQUENCE [LARGE SCALE GENOMIC DNA]</scope>
    <source>
        <strain evidence="2">CECT 9128</strain>
    </source>
</reference>
<gene>
    <name evidence="1" type="ORF">ACFOS1_06035</name>
</gene>
<sequence>MIPKLENSLKYWKQHGGFGIQILYPGLIITELNDTGFSMIGKIDNNLK</sequence>
<evidence type="ECO:0000313" key="2">
    <source>
        <dbReference type="Proteomes" id="UP001595793"/>
    </source>
</evidence>
<dbReference type="EMBL" id="JBHSAS010000006">
    <property type="protein sequence ID" value="MFC4026956.1"/>
    <property type="molecule type" value="Genomic_DNA"/>
</dbReference>
<comment type="caution">
    <text evidence="1">The sequence shown here is derived from an EMBL/GenBank/DDBJ whole genome shotgun (WGS) entry which is preliminary data.</text>
</comment>